<dbReference type="AlphaFoldDB" id="A0A517MFV7"/>
<accession>A0A517MFV7</accession>
<dbReference type="PANTHER" id="PTHR43037">
    <property type="entry name" value="UNNAMED PRODUCT-RELATED"/>
    <property type="match status" value="1"/>
</dbReference>
<feature type="chain" id="PRO_5022169738" description="Peptidase S9 prolyl oligopeptidase catalytic domain-containing protein" evidence="2">
    <location>
        <begin position="42"/>
        <end position="687"/>
    </location>
</feature>
<evidence type="ECO:0000259" key="3">
    <source>
        <dbReference type="Pfam" id="PF00326"/>
    </source>
</evidence>
<evidence type="ECO:0000256" key="1">
    <source>
        <dbReference type="ARBA" id="ARBA00022729"/>
    </source>
</evidence>
<dbReference type="OrthoDB" id="236649at2"/>
<dbReference type="Pfam" id="PF00326">
    <property type="entry name" value="Peptidase_S9"/>
    <property type="match status" value="1"/>
</dbReference>
<evidence type="ECO:0000313" key="4">
    <source>
        <dbReference type="EMBL" id="QDS93647.1"/>
    </source>
</evidence>
<dbReference type="PANTHER" id="PTHR43037:SF1">
    <property type="entry name" value="BLL1128 PROTEIN"/>
    <property type="match status" value="1"/>
</dbReference>
<dbReference type="EMBL" id="CP036262">
    <property type="protein sequence ID" value="QDS93647.1"/>
    <property type="molecule type" value="Genomic_DNA"/>
</dbReference>
<gene>
    <name evidence="4" type="ORF">FF011L_24200</name>
</gene>
<dbReference type="KEGG" id="rml:FF011L_24200"/>
<dbReference type="SUPFAM" id="SSF53474">
    <property type="entry name" value="alpha/beta-Hydrolases"/>
    <property type="match status" value="1"/>
</dbReference>
<dbReference type="GO" id="GO:0006508">
    <property type="term" value="P:proteolysis"/>
    <property type="evidence" value="ECO:0007669"/>
    <property type="project" value="InterPro"/>
</dbReference>
<dbReference type="Proteomes" id="UP000320672">
    <property type="component" value="Chromosome"/>
</dbReference>
<keyword evidence="5" id="KW-1185">Reference proteome</keyword>
<keyword evidence="1 2" id="KW-0732">Signal</keyword>
<feature type="domain" description="Peptidase S9 prolyl oligopeptidase catalytic" evidence="3">
    <location>
        <begin position="236"/>
        <end position="382"/>
    </location>
</feature>
<dbReference type="InterPro" id="IPR001375">
    <property type="entry name" value="Peptidase_S9_cat"/>
</dbReference>
<evidence type="ECO:0000313" key="5">
    <source>
        <dbReference type="Proteomes" id="UP000320672"/>
    </source>
</evidence>
<dbReference type="InterPro" id="IPR029058">
    <property type="entry name" value="AB_hydrolase_fold"/>
</dbReference>
<dbReference type="InterPro" id="IPR050955">
    <property type="entry name" value="Plant_Biomass_Hydrol_Est"/>
</dbReference>
<proteinExistence type="predicted"/>
<dbReference type="Gene3D" id="3.40.50.1820">
    <property type="entry name" value="alpha/beta hydrolase"/>
    <property type="match status" value="1"/>
</dbReference>
<dbReference type="PROSITE" id="PS51257">
    <property type="entry name" value="PROKAR_LIPOPROTEIN"/>
    <property type="match status" value="1"/>
</dbReference>
<protein>
    <recommendedName>
        <fullName evidence="3">Peptidase S9 prolyl oligopeptidase catalytic domain-containing protein</fullName>
    </recommendedName>
</protein>
<dbReference type="RefSeq" id="WP_145351767.1">
    <property type="nucleotide sequence ID" value="NZ_CP036262.1"/>
</dbReference>
<evidence type="ECO:0000256" key="2">
    <source>
        <dbReference type="SAM" id="SignalP"/>
    </source>
</evidence>
<name>A0A517MFV7_9BACT</name>
<sequence length="687" mass="75043" precursor="true">MRPALPVPTTATCQKAPLSALRQIFFFLLAGLISCSTAAVAQDSGFPSLPKQGKLPAPEVVHELQDSIAKLRAAVDLLPPDSKDQSADIEVLIRSVDLAIQDHLFYRDSDAKSAAQILQTAKARLEALQAGATTARHTGLPTSPLEKPTSIVGGFVSKIDGSVQPYGLVLPAGWEAGPSEPRRLDVWLHGRGDSNVEMQFVRGRLNSAGPVTPDNTFVLHPFGRHCNAFKFAGEVDVYEAIQTVAAQYSIDPSKISIRGFSMGGAGCWQFAVHDPGMWFAANPGAGFADTVLYQGWDSKPAYPMTPYQIQLLNWYDCPPWAGNLANTNVLAYSGEIDKQKLAADTMVAASKKLGLEWLHIIGPGMGHKIDPNSADIMDKQLSEWAAEAEPAIPNVDFTTYFLRYPRCHWLTVNGLERHWSPGRVQGKVEGGTISIDATGVTHLAIDLPADQLPTDSEAITIRIGESGLAAPDAVAGKPYHCDLVFTPEGWSVAGAPDQSLRKRPGLQGPIDDAFTKPFLIVLPSRPCWHGSVERWVSAETEIAIKRWHDIMRGEARTVLDRDLDAEMIRDFNLVLFGDPHANRTLGGIIDRLPIVWTREQLVMNGKSYDPADHAAAMIYPNPLNPDRYVVLNSGLTFREFSNVSNSRQIPMLPDWAIIETSEEQGPLLPGTIPDAGFFDEKWKAKSN</sequence>
<organism evidence="4 5">
    <name type="scientific">Roseimaritima multifibrata</name>
    <dbReference type="NCBI Taxonomy" id="1930274"/>
    <lineage>
        <taxon>Bacteria</taxon>
        <taxon>Pseudomonadati</taxon>
        <taxon>Planctomycetota</taxon>
        <taxon>Planctomycetia</taxon>
        <taxon>Pirellulales</taxon>
        <taxon>Pirellulaceae</taxon>
        <taxon>Roseimaritima</taxon>
    </lineage>
</organism>
<reference evidence="4 5" key="1">
    <citation type="submission" date="2019-02" db="EMBL/GenBank/DDBJ databases">
        <title>Deep-cultivation of Planctomycetes and their phenomic and genomic characterization uncovers novel biology.</title>
        <authorList>
            <person name="Wiegand S."/>
            <person name="Jogler M."/>
            <person name="Boedeker C."/>
            <person name="Pinto D."/>
            <person name="Vollmers J."/>
            <person name="Rivas-Marin E."/>
            <person name="Kohn T."/>
            <person name="Peeters S.H."/>
            <person name="Heuer A."/>
            <person name="Rast P."/>
            <person name="Oberbeckmann S."/>
            <person name="Bunk B."/>
            <person name="Jeske O."/>
            <person name="Meyerdierks A."/>
            <person name="Storesund J.E."/>
            <person name="Kallscheuer N."/>
            <person name="Luecker S."/>
            <person name="Lage O.M."/>
            <person name="Pohl T."/>
            <person name="Merkel B.J."/>
            <person name="Hornburger P."/>
            <person name="Mueller R.-W."/>
            <person name="Bruemmer F."/>
            <person name="Labrenz M."/>
            <person name="Spormann A.M."/>
            <person name="Op den Camp H."/>
            <person name="Overmann J."/>
            <person name="Amann R."/>
            <person name="Jetten M.S.M."/>
            <person name="Mascher T."/>
            <person name="Medema M.H."/>
            <person name="Devos D.P."/>
            <person name="Kaster A.-K."/>
            <person name="Ovreas L."/>
            <person name="Rohde M."/>
            <person name="Galperin M.Y."/>
            <person name="Jogler C."/>
        </authorList>
    </citation>
    <scope>NUCLEOTIDE SEQUENCE [LARGE SCALE GENOMIC DNA]</scope>
    <source>
        <strain evidence="4 5">FF011L</strain>
    </source>
</reference>
<feature type="signal peptide" evidence="2">
    <location>
        <begin position="1"/>
        <end position="41"/>
    </location>
</feature>
<dbReference type="GO" id="GO:0008236">
    <property type="term" value="F:serine-type peptidase activity"/>
    <property type="evidence" value="ECO:0007669"/>
    <property type="project" value="InterPro"/>
</dbReference>